<feature type="transmembrane region" description="Helical" evidence="2">
    <location>
        <begin position="89"/>
        <end position="111"/>
    </location>
</feature>
<feature type="transmembrane region" description="Helical" evidence="2">
    <location>
        <begin position="127"/>
        <end position="145"/>
    </location>
</feature>
<keyword evidence="2" id="KW-0472">Membrane</keyword>
<dbReference type="PANTHER" id="PTHR37544:SF3">
    <property type="entry name" value="SPRAY"/>
    <property type="match status" value="1"/>
</dbReference>
<feature type="transmembrane region" description="Helical" evidence="2">
    <location>
        <begin position="796"/>
        <end position="818"/>
    </location>
</feature>
<keyword evidence="2" id="KW-0812">Transmembrane</keyword>
<evidence type="ECO:0000313" key="3">
    <source>
        <dbReference type="EMBL" id="KAF6834226.1"/>
    </source>
</evidence>
<organism evidence="3 4">
    <name type="scientific">Colletotrichum plurivorum</name>
    <dbReference type="NCBI Taxonomy" id="2175906"/>
    <lineage>
        <taxon>Eukaryota</taxon>
        <taxon>Fungi</taxon>
        <taxon>Dikarya</taxon>
        <taxon>Ascomycota</taxon>
        <taxon>Pezizomycotina</taxon>
        <taxon>Sordariomycetes</taxon>
        <taxon>Hypocreomycetidae</taxon>
        <taxon>Glomerellales</taxon>
        <taxon>Glomerellaceae</taxon>
        <taxon>Colletotrichum</taxon>
        <taxon>Colletotrichum orchidearum species complex</taxon>
    </lineage>
</organism>
<evidence type="ECO:0000313" key="4">
    <source>
        <dbReference type="Proteomes" id="UP000654918"/>
    </source>
</evidence>
<name>A0A8H6NIZ3_9PEZI</name>
<dbReference type="PANTHER" id="PTHR37544">
    <property type="entry name" value="SPRAY-RELATED"/>
    <property type="match status" value="1"/>
</dbReference>
<accession>A0A8H6NIZ3</accession>
<sequence length="925" mass="103387">MNRSGTVEYALQDLEPSDEPLLRRRSDGDIIHANQHLTILSWTTNRANETLETAPSPPRTLRAPLKSTENNVESRRPTNSFGALGGSSLPSLACSLLFLCAAISLAVMMLYSKKNHGLCETRSDLEYVWRFAPTAVLTIVAGFWSRTTFQAARYMPWIELQHAKSIENIDFLLDYTSMTRPTVLFQSLRRKHFLVFSITVVSILLKIQIVLASGLYRAGDASVWGGTELRLLDVFNASAWEGTPPPRLSDDPVYGEFGIRLETDCSAYSIPRAIHDFSKLPPFGAAAEAAYQTFEPRGSSAAPVSVIVDGFFTDIHCSKLESYSVTAVRAHREDSGYESLSFQMSLNFPHCSNVSYVTSPLFFAEMTVWELKRAASPCKSLPGGRRIQQLVYSAIAFENSSNDSWAPTIASVSAVIFDIWSQFHDTNQERLSLNNTETLYNVMADVTKQLGPFLAHFNFRRQKTTQREGRTQSHVHRLTTGLWVGVCMLLIFTLMFSIVLLTAAQPVPEQTKYQLQQIDSFGDKEFNSSHMEDYAINRALLGSLLLRSKEGSLVYPKNTFGSLAFPLVDAGDMPSTSKVARNITVEALMPAATLVSKCKKLTVTKGEEWNWTRASETPTLISRHSWVCDHSWARIMVTVSMVMVDGELTIDQTNPPRPDNSTLQSWNPPLSLPYIDYNDPRVLVGIIPANSQTLPNLTPEVMAANEISLGFMEDSFKILIQPWGDIPIEDFVDPEKDGNIIKALTHNRAVLSAQLLNIENRFSLEEAPHAEALPPIEAVLIDHDKKRIVQSPTATYLLLAILGFVATTHIAMLLSTFLRRCLGPRKWLLHMDVKGLAPDGFNSIGMMAALLRPSNAMQYMPSQVLSQAETYEQLRGLRFRMGWFRRESDRTRHFTIGVLGDENFTFLGGKNDMDAEGLEKKDESV</sequence>
<proteinExistence type="predicted"/>
<dbReference type="EMBL" id="WIGO01000050">
    <property type="protein sequence ID" value="KAF6834226.1"/>
    <property type="molecule type" value="Genomic_DNA"/>
</dbReference>
<evidence type="ECO:0000256" key="1">
    <source>
        <dbReference type="SAM" id="MobiDB-lite"/>
    </source>
</evidence>
<keyword evidence="4" id="KW-1185">Reference proteome</keyword>
<comment type="caution">
    <text evidence="3">The sequence shown here is derived from an EMBL/GenBank/DDBJ whole genome shotgun (WGS) entry which is preliminary data.</text>
</comment>
<feature type="transmembrane region" description="Helical" evidence="2">
    <location>
        <begin position="193"/>
        <end position="216"/>
    </location>
</feature>
<dbReference type="Pfam" id="PF11915">
    <property type="entry name" value="DUF3433"/>
    <property type="match status" value="1"/>
</dbReference>
<reference evidence="3" key="1">
    <citation type="journal article" date="2020" name="Phytopathology">
        <title>Genome Sequence Resources of Colletotrichum truncatum, C. plurivorum, C. musicola, and C. sojae: Four Species Pathogenic to Soybean (Glycine max).</title>
        <authorList>
            <person name="Rogerio F."/>
            <person name="Boufleur T.R."/>
            <person name="Ciampi-Guillardi M."/>
            <person name="Sukno S.A."/>
            <person name="Thon M.R."/>
            <person name="Massola Junior N.S."/>
            <person name="Baroncelli R."/>
        </authorList>
    </citation>
    <scope>NUCLEOTIDE SEQUENCE</scope>
    <source>
        <strain evidence="3">LFN00145</strain>
    </source>
</reference>
<dbReference type="Proteomes" id="UP000654918">
    <property type="component" value="Unassembled WGS sequence"/>
</dbReference>
<feature type="transmembrane region" description="Helical" evidence="2">
    <location>
        <begin position="480"/>
        <end position="504"/>
    </location>
</feature>
<dbReference type="InterPro" id="IPR021840">
    <property type="entry name" value="DUF3433"/>
</dbReference>
<protein>
    <submittedName>
        <fullName evidence="3">Uncharacterized protein</fullName>
    </submittedName>
</protein>
<dbReference type="AlphaFoldDB" id="A0A8H6NIZ3"/>
<feature type="region of interest" description="Disordered" evidence="1">
    <location>
        <begin position="49"/>
        <end position="76"/>
    </location>
</feature>
<keyword evidence="2" id="KW-1133">Transmembrane helix</keyword>
<gene>
    <name evidence="3" type="ORF">CPLU01_05037</name>
</gene>
<evidence type="ECO:0000256" key="2">
    <source>
        <dbReference type="SAM" id="Phobius"/>
    </source>
</evidence>